<feature type="region of interest" description="Disordered" evidence="1">
    <location>
        <begin position="388"/>
        <end position="469"/>
    </location>
</feature>
<feature type="compositionally biased region" description="Polar residues" evidence="1">
    <location>
        <begin position="334"/>
        <end position="343"/>
    </location>
</feature>
<dbReference type="EMBL" id="MIGC01005325">
    <property type="protein sequence ID" value="PHJ17039.1"/>
    <property type="molecule type" value="Genomic_DNA"/>
</dbReference>
<organism evidence="2 3">
    <name type="scientific">Cystoisospora suis</name>
    <dbReference type="NCBI Taxonomy" id="483139"/>
    <lineage>
        <taxon>Eukaryota</taxon>
        <taxon>Sar</taxon>
        <taxon>Alveolata</taxon>
        <taxon>Apicomplexa</taxon>
        <taxon>Conoidasida</taxon>
        <taxon>Coccidia</taxon>
        <taxon>Eucoccidiorida</taxon>
        <taxon>Eimeriorina</taxon>
        <taxon>Sarcocystidae</taxon>
        <taxon>Cystoisospora</taxon>
    </lineage>
</organism>
<dbReference type="Proteomes" id="UP000221165">
    <property type="component" value="Unassembled WGS sequence"/>
</dbReference>
<feature type="region of interest" description="Disordered" evidence="1">
    <location>
        <begin position="334"/>
        <end position="373"/>
    </location>
</feature>
<evidence type="ECO:0000313" key="2">
    <source>
        <dbReference type="EMBL" id="PHJ17039.1"/>
    </source>
</evidence>
<feature type="compositionally biased region" description="Polar residues" evidence="1">
    <location>
        <begin position="403"/>
        <end position="418"/>
    </location>
</feature>
<dbReference type="VEuPathDB" id="ToxoDB:CSUI_009140"/>
<dbReference type="AlphaFoldDB" id="A0A2C6KIV4"/>
<sequence>MPSCPYGSYMNEDGNCISVDSVPAERTCSAGYQPYEKGCVRRDLIQAIPFCSKPAFQLFQRGPEAECVQLMEKDPLFSCHEGVLEDGLCIIRTQEEPAVSCSLGFDLVAQDLRPPQCERVVFVDPEPLCEDGWDLSPHPETGENSCVSIRKTPPVAVCPEEGDYTLVDGECLRVELTEPEPMCPPGFVFNRWDAMCRRVKAQGAVPVCREGWRYVEETGKCTIEEEPTYICEAEDSRTRKQGFGEVPQSGVEPLEVPMKLFPSTSTGRHEWDSTEGATGVINFECATVEIAEPRMGCAAGELLLMQDRADPDTTVVGNDFTEKAFFLGEEGSSSLLTADSDQGSPPPYTQKSRLHQKKVPGEAGSSSVNPGSGRLKMVQLRRGGASASGIAVGHAHDSRESLKLTNKSVSATEATSNPQEKKRRNPVNGPMLKLSSKAGGKEDEPDAQDRRTDTAFTESNASPARGAHKWIESRRLSAKAGDVSRMNEVLSPMTNSRRLSSLDSGFRSVEGDSVCRITFATKPTLMPAACPVQVAAGAWNSKGKENLDGECVEVHVQRPKLRCPSGEILDDTFVTPRCEQVEIEPPTMLCPDGSSPVDGGRCIRLHSQPPLALCEEHYEVQASTGRCVRAFNEPPGWTCPTGYRLPETELPAQSAKEIVAPHLGSRKGDTASPVIIGPPLPPVQAGFCERVEFSSVQFVCPVGFGRVKDKKTKEWVCIADKAVPSTLLCESGFFLEDGLCVMHLRMAPSLVDQDGRPFPCVTRPDGTNSCGHAAPYQVALGTDDTAKHSRTGSKK</sequence>
<dbReference type="GeneID" id="94432470"/>
<dbReference type="OrthoDB" id="333245at2759"/>
<keyword evidence="3" id="KW-1185">Reference proteome</keyword>
<evidence type="ECO:0000256" key="1">
    <source>
        <dbReference type="SAM" id="MobiDB-lite"/>
    </source>
</evidence>
<gene>
    <name evidence="2" type="ORF">CSUI_009140</name>
</gene>
<proteinExistence type="predicted"/>
<accession>A0A2C6KIV4</accession>
<protein>
    <submittedName>
        <fullName evidence="2">Oocyst wall related protein</fullName>
    </submittedName>
</protein>
<feature type="compositionally biased region" description="Basic and acidic residues" evidence="1">
    <location>
        <begin position="439"/>
        <end position="453"/>
    </location>
</feature>
<dbReference type="RefSeq" id="XP_067918764.1">
    <property type="nucleotide sequence ID" value="XM_068069259.1"/>
</dbReference>
<evidence type="ECO:0000313" key="3">
    <source>
        <dbReference type="Proteomes" id="UP000221165"/>
    </source>
</evidence>
<name>A0A2C6KIV4_9APIC</name>
<reference evidence="2 3" key="1">
    <citation type="journal article" date="2017" name="Int. J. Parasitol.">
        <title>The genome of the protozoan parasite Cystoisospora suis and a reverse vaccinology approach to identify vaccine candidates.</title>
        <authorList>
            <person name="Palmieri N."/>
            <person name="Shrestha A."/>
            <person name="Ruttkowski B."/>
            <person name="Beck T."/>
            <person name="Vogl C."/>
            <person name="Tomley F."/>
            <person name="Blake D.P."/>
            <person name="Joachim A."/>
        </authorList>
    </citation>
    <scope>NUCLEOTIDE SEQUENCE [LARGE SCALE GENOMIC DNA]</scope>
    <source>
        <strain evidence="2 3">Wien I</strain>
    </source>
</reference>
<comment type="caution">
    <text evidence="2">The sequence shown here is derived from an EMBL/GenBank/DDBJ whole genome shotgun (WGS) entry which is preliminary data.</text>
</comment>